<dbReference type="AlphaFoldDB" id="B1W2X1"/>
<organism evidence="1 2">
    <name type="scientific">Streptomyces griseus subsp. griseus (strain JCM 4626 / CBS 651.72 / NBRC 13350 / KCC S-0626 / ISP 5235)</name>
    <dbReference type="NCBI Taxonomy" id="455632"/>
    <lineage>
        <taxon>Bacteria</taxon>
        <taxon>Bacillati</taxon>
        <taxon>Actinomycetota</taxon>
        <taxon>Actinomycetes</taxon>
        <taxon>Kitasatosporales</taxon>
        <taxon>Streptomycetaceae</taxon>
        <taxon>Streptomyces</taxon>
    </lineage>
</organism>
<sequence>MTIFLAAVLGALLLVLHRVLVSPRRLARWVDESFVAADYGLVPREELDAQRSGPPPAPYRIKEMQAVADAAWEGHWQVAEAYVEAAGRDWDERWSRTEFLQQVASEDDAWLDAWRAARPSNGDAATVHAGLMVHRAWEIRGTAYADAVPRERMNTFRALLPAAIEQARQAAGLDPENPGPWVVMVTAARGAGYRREQFQPLWDGLVARAPHHYAGHWQGLQYWCAKWLGSDRLMRAFAEAAVRQAPPGSPLAGLHLHALEELAERTGSSALPAGRRAKGLLTEVAASLAEVAPDNEHLPALRHLLAHHMVRTKMYAAALEQFRLIGPWCGARPWREGDDPVRAFELARGTAAKLSGTGPAPRGQGSVI</sequence>
<name>B1W2X1_STRGG</name>
<proteinExistence type="predicted"/>
<dbReference type="EMBL" id="AP009493">
    <property type="protein sequence ID" value="BAG19485.1"/>
    <property type="molecule type" value="Genomic_DNA"/>
</dbReference>
<evidence type="ECO:0008006" key="3">
    <source>
        <dbReference type="Google" id="ProtNLM"/>
    </source>
</evidence>
<dbReference type="PATRIC" id="fig|455632.4.peg.2703"/>
<dbReference type="HOGENOM" id="CLU_064093_0_0_11"/>
<accession>B1W2X1</accession>
<evidence type="ECO:0000313" key="1">
    <source>
        <dbReference type="EMBL" id="BAG19485.1"/>
    </source>
</evidence>
<protein>
    <recommendedName>
        <fullName evidence="3">DUF4034 domain-containing protein</fullName>
    </recommendedName>
</protein>
<evidence type="ECO:0000313" key="2">
    <source>
        <dbReference type="Proteomes" id="UP000001685"/>
    </source>
</evidence>
<reference evidence="2" key="1">
    <citation type="journal article" date="2008" name="J. Bacteriol.">
        <title>Genome sequence of the streptomycin-producing microorganism Streptomyces griseus IFO 13350.</title>
        <authorList>
            <person name="Ohnishi Y."/>
            <person name="Ishikawa J."/>
            <person name="Hara H."/>
            <person name="Suzuki H."/>
            <person name="Ikenoya M."/>
            <person name="Ikeda H."/>
            <person name="Yamashita A."/>
            <person name="Hattori M."/>
            <person name="Horinouchi S."/>
        </authorList>
    </citation>
    <scope>NUCLEOTIDE SEQUENCE [LARGE SCALE GENOMIC DNA]</scope>
    <source>
        <strain evidence="2">JCM 4626 / NBRC 13350</strain>
    </source>
</reference>
<gene>
    <name evidence="1" type="ordered locus">SGR_2656</name>
</gene>
<dbReference type="eggNOG" id="COG0457">
    <property type="taxonomic scope" value="Bacteria"/>
</dbReference>
<dbReference type="Proteomes" id="UP000001685">
    <property type="component" value="Chromosome"/>
</dbReference>
<dbReference type="RefSeq" id="WP_012379357.1">
    <property type="nucleotide sequence ID" value="NC_010572.1"/>
</dbReference>
<dbReference type="KEGG" id="sgr:SGR_2656"/>